<reference evidence="1 2" key="1">
    <citation type="journal article" date="2025" name="Microbiol. Resour. Announc.">
        <title>Draft genome sequences for Neonectria magnoliae and Neonectria punicea, canker pathogens of Liriodendron tulipifera and Acer saccharum in West Virginia.</title>
        <authorList>
            <person name="Petronek H.M."/>
            <person name="Kasson M.T."/>
            <person name="Metheny A.M."/>
            <person name="Stauder C.M."/>
            <person name="Lovett B."/>
            <person name="Lynch S.C."/>
            <person name="Garnas J.R."/>
            <person name="Kasson L.R."/>
            <person name="Stajich J.E."/>
        </authorList>
    </citation>
    <scope>NUCLEOTIDE SEQUENCE [LARGE SCALE GENOMIC DNA]</scope>
    <source>
        <strain evidence="1 2">NRRL 64651</strain>
    </source>
</reference>
<dbReference type="Proteomes" id="UP001498421">
    <property type="component" value="Unassembled WGS sequence"/>
</dbReference>
<evidence type="ECO:0000313" key="2">
    <source>
        <dbReference type="Proteomes" id="UP001498421"/>
    </source>
</evidence>
<name>A0ABR1HXJ5_9HYPO</name>
<organism evidence="1 2">
    <name type="scientific">Neonectria magnoliae</name>
    <dbReference type="NCBI Taxonomy" id="2732573"/>
    <lineage>
        <taxon>Eukaryota</taxon>
        <taxon>Fungi</taxon>
        <taxon>Dikarya</taxon>
        <taxon>Ascomycota</taxon>
        <taxon>Pezizomycotina</taxon>
        <taxon>Sordariomycetes</taxon>
        <taxon>Hypocreomycetidae</taxon>
        <taxon>Hypocreales</taxon>
        <taxon>Nectriaceae</taxon>
        <taxon>Neonectria</taxon>
    </lineage>
</organism>
<sequence length="184" mass="20636">MLAPETCKISRAGECRLLYLSHGMNYTSPPLFPFAPFGFTALDDTNLDVRKHILCGRDHGFGYACFTWACKGGNKTEQGQKDASEMKIRPKNGQILNDNSSIVVDYDDLDSEDDNSEMVTRNIFTWLRGEDGFPVAEREIREHEWIDNLDSGDDSPIQGDAQSTFGGNLHGWLMKISTHRADSI</sequence>
<proteinExistence type="predicted"/>
<comment type="caution">
    <text evidence="1">The sequence shown here is derived from an EMBL/GenBank/DDBJ whole genome shotgun (WGS) entry which is preliminary data.</text>
</comment>
<dbReference type="EMBL" id="JAZAVK010000072">
    <property type="protein sequence ID" value="KAK7426000.1"/>
    <property type="molecule type" value="Genomic_DNA"/>
</dbReference>
<keyword evidence="2" id="KW-1185">Reference proteome</keyword>
<protein>
    <submittedName>
        <fullName evidence="1">Uncharacterized protein</fullName>
    </submittedName>
</protein>
<accession>A0ABR1HXJ5</accession>
<evidence type="ECO:0000313" key="1">
    <source>
        <dbReference type="EMBL" id="KAK7426000.1"/>
    </source>
</evidence>
<gene>
    <name evidence="1" type="ORF">QQZ08_007448</name>
</gene>